<dbReference type="SMART" id="SM00847">
    <property type="entry name" value="HA2"/>
    <property type="match status" value="1"/>
</dbReference>
<dbReference type="EMBL" id="BSXU01001203">
    <property type="protein sequence ID" value="GMG24919.1"/>
    <property type="molecule type" value="Genomic_DNA"/>
</dbReference>
<keyword evidence="4" id="KW-0547">Nucleotide-binding</keyword>
<keyword evidence="11" id="KW-0175">Coiled coil</keyword>
<evidence type="ECO:0000256" key="11">
    <source>
        <dbReference type="SAM" id="Coils"/>
    </source>
</evidence>
<evidence type="ECO:0000256" key="2">
    <source>
        <dbReference type="ARBA" id="ARBA00012552"/>
    </source>
</evidence>
<dbReference type="PROSITE" id="PS00690">
    <property type="entry name" value="DEAH_ATP_HELICASE"/>
    <property type="match status" value="1"/>
</dbReference>
<keyword evidence="9" id="KW-0539">Nucleus</keyword>
<gene>
    <name evidence="15" type="ORF">Amon01_000301900</name>
</gene>
<dbReference type="InterPro" id="IPR001650">
    <property type="entry name" value="Helicase_C-like"/>
</dbReference>
<evidence type="ECO:0000256" key="10">
    <source>
        <dbReference type="ARBA" id="ARBA00047984"/>
    </source>
</evidence>
<dbReference type="Gene3D" id="1.20.120.1080">
    <property type="match status" value="1"/>
</dbReference>
<comment type="caution">
    <text evidence="15">The sequence shown here is derived from an EMBL/GenBank/DDBJ whole genome shotgun (WGS) entry which is preliminary data.</text>
</comment>
<evidence type="ECO:0000313" key="16">
    <source>
        <dbReference type="Proteomes" id="UP001165063"/>
    </source>
</evidence>
<dbReference type="SMART" id="SM00487">
    <property type="entry name" value="DEXDc"/>
    <property type="match status" value="1"/>
</dbReference>
<dbReference type="FunFam" id="3.40.50.300:FF:000726">
    <property type="entry name" value="Pre-mRNA-splicing factor ATP-dependent RNA helicase"/>
    <property type="match status" value="1"/>
</dbReference>
<evidence type="ECO:0000256" key="5">
    <source>
        <dbReference type="ARBA" id="ARBA00022801"/>
    </source>
</evidence>
<dbReference type="Gene3D" id="3.40.50.300">
    <property type="entry name" value="P-loop containing nucleotide triphosphate hydrolases"/>
    <property type="match status" value="2"/>
</dbReference>
<keyword evidence="5" id="KW-0378">Hydrolase</keyword>
<comment type="subcellular location">
    <subcellularLocation>
        <location evidence="1">Nucleus</location>
    </subcellularLocation>
</comment>
<feature type="coiled-coil region" evidence="11">
    <location>
        <begin position="258"/>
        <end position="285"/>
    </location>
</feature>
<dbReference type="InterPro" id="IPR027417">
    <property type="entry name" value="P-loop_NTPase"/>
</dbReference>
<dbReference type="InterPro" id="IPR002464">
    <property type="entry name" value="DNA/RNA_helicase_DEAH_CS"/>
</dbReference>
<reference evidence="15" key="1">
    <citation type="submission" date="2023-04" db="EMBL/GenBank/DDBJ databases">
        <title>Ambrosiozyma monospora NBRC 1965.</title>
        <authorList>
            <person name="Ichikawa N."/>
            <person name="Sato H."/>
            <person name="Tonouchi N."/>
        </authorList>
    </citation>
    <scope>NUCLEOTIDE SEQUENCE</scope>
    <source>
        <strain evidence="15">NBRC 1965</strain>
    </source>
</reference>
<dbReference type="GO" id="GO:0000398">
    <property type="term" value="P:mRNA splicing, via spliceosome"/>
    <property type="evidence" value="ECO:0007669"/>
    <property type="project" value="UniProtKB-ARBA"/>
</dbReference>
<dbReference type="GO" id="GO:0022613">
    <property type="term" value="P:ribonucleoprotein complex biogenesis"/>
    <property type="evidence" value="ECO:0007669"/>
    <property type="project" value="UniProtKB-ARBA"/>
</dbReference>
<keyword evidence="8" id="KW-0508">mRNA splicing</keyword>
<dbReference type="Pfam" id="PF00270">
    <property type="entry name" value="DEAD"/>
    <property type="match status" value="1"/>
</dbReference>
<dbReference type="Pfam" id="PF21010">
    <property type="entry name" value="HA2_C"/>
    <property type="match status" value="1"/>
</dbReference>
<dbReference type="PANTHER" id="PTHR18934:SF83">
    <property type="entry name" value="PRE-MRNA-SPLICING FACTOR ATP-DEPENDENT RNA HELICASE DHX16"/>
    <property type="match status" value="1"/>
</dbReference>
<evidence type="ECO:0000256" key="1">
    <source>
        <dbReference type="ARBA" id="ARBA00004123"/>
    </source>
</evidence>
<dbReference type="GO" id="GO:0005524">
    <property type="term" value="F:ATP binding"/>
    <property type="evidence" value="ECO:0007669"/>
    <property type="project" value="UniProtKB-KW"/>
</dbReference>
<dbReference type="PROSITE" id="PS51192">
    <property type="entry name" value="HELICASE_ATP_BIND_1"/>
    <property type="match status" value="1"/>
</dbReference>
<dbReference type="PANTHER" id="PTHR18934">
    <property type="entry name" value="ATP-DEPENDENT RNA HELICASE"/>
    <property type="match status" value="1"/>
</dbReference>
<dbReference type="InterPro" id="IPR048333">
    <property type="entry name" value="HA2_WH"/>
</dbReference>
<evidence type="ECO:0000256" key="8">
    <source>
        <dbReference type="ARBA" id="ARBA00023187"/>
    </source>
</evidence>
<protein>
    <recommendedName>
        <fullName evidence="2">RNA helicase</fullName>
        <ecNumber evidence="2">3.6.4.13</ecNumber>
    </recommendedName>
</protein>
<evidence type="ECO:0000256" key="12">
    <source>
        <dbReference type="SAM" id="MobiDB-lite"/>
    </source>
</evidence>
<dbReference type="Pfam" id="PF04408">
    <property type="entry name" value="WHD_HA2"/>
    <property type="match status" value="1"/>
</dbReference>
<dbReference type="GO" id="GO:0003723">
    <property type="term" value="F:RNA binding"/>
    <property type="evidence" value="ECO:0007669"/>
    <property type="project" value="TreeGrafter"/>
</dbReference>
<feature type="domain" description="Helicase ATP-binding" evidence="13">
    <location>
        <begin position="299"/>
        <end position="464"/>
    </location>
</feature>
<dbReference type="Pfam" id="PF00271">
    <property type="entry name" value="Helicase_C"/>
    <property type="match status" value="1"/>
</dbReference>
<dbReference type="InterPro" id="IPR014001">
    <property type="entry name" value="Helicase_ATP-bd"/>
</dbReference>
<dbReference type="Pfam" id="PF07717">
    <property type="entry name" value="OB_NTP_bind"/>
    <property type="match status" value="1"/>
</dbReference>
<evidence type="ECO:0000256" key="7">
    <source>
        <dbReference type="ARBA" id="ARBA00022840"/>
    </source>
</evidence>
<dbReference type="SUPFAM" id="SSF52540">
    <property type="entry name" value="P-loop containing nucleoside triphosphate hydrolases"/>
    <property type="match status" value="1"/>
</dbReference>
<evidence type="ECO:0000256" key="4">
    <source>
        <dbReference type="ARBA" id="ARBA00022741"/>
    </source>
</evidence>
<dbReference type="GO" id="GO:0071006">
    <property type="term" value="C:U2-type catalytic step 1 spliceosome"/>
    <property type="evidence" value="ECO:0007669"/>
    <property type="project" value="UniProtKB-ARBA"/>
</dbReference>
<keyword evidence="3" id="KW-0507">mRNA processing</keyword>
<dbReference type="EC" id="3.6.4.13" evidence="2"/>
<dbReference type="GO" id="GO:0071826">
    <property type="term" value="P:protein-RNA complex organization"/>
    <property type="evidence" value="ECO:0007669"/>
    <property type="project" value="UniProtKB-ARBA"/>
</dbReference>
<dbReference type="InterPro" id="IPR011545">
    <property type="entry name" value="DEAD/DEAH_box_helicase_dom"/>
</dbReference>
<keyword evidence="16" id="KW-1185">Reference proteome</keyword>
<feature type="compositionally biased region" description="Basic residues" evidence="12">
    <location>
        <begin position="1"/>
        <end position="12"/>
    </location>
</feature>
<evidence type="ECO:0000259" key="14">
    <source>
        <dbReference type="PROSITE" id="PS51194"/>
    </source>
</evidence>
<dbReference type="SMART" id="SM00490">
    <property type="entry name" value="HELICc"/>
    <property type="match status" value="1"/>
</dbReference>
<dbReference type="CDD" id="cd18791">
    <property type="entry name" value="SF2_C_RHA"/>
    <property type="match status" value="1"/>
</dbReference>
<proteinExistence type="predicted"/>
<feature type="compositionally biased region" description="Basic and acidic residues" evidence="12">
    <location>
        <begin position="36"/>
        <end position="48"/>
    </location>
</feature>
<keyword evidence="7" id="KW-0067">ATP-binding</keyword>
<dbReference type="OrthoDB" id="10253254at2759"/>
<accession>A0A9W6YVU9</accession>
<dbReference type="GO" id="GO:0071013">
    <property type="term" value="C:catalytic step 2 spliceosome"/>
    <property type="evidence" value="ECO:0007669"/>
    <property type="project" value="TreeGrafter"/>
</dbReference>
<name>A0A9W6YVU9_AMBMO</name>
<evidence type="ECO:0000259" key="13">
    <source>
        <dbReference type="PROSITE" id="PS51192"/>
    </source>
</evidence>
<sequence>MKKSGQFNKRKRVDISAAWSDESDEEVDVPSIETQEEPKEYESSESKKANNNIEDELLHPNQISVNKDQKQDTTNKTTVHQREQEENEEEVNFQELRKLARQSYLSQREEKKVLLLQYELQDFEKDIDEVGWDNLTKKEQKEYEMKKEIFELFQKRKQIEDDSKGSYFIPEDYMNEEGKIDRKRKEDVLYAKYDENKFKDGSSWEESQIKRAKNAIGGFTKLKPHDQIEKRKTEETQYDYVFDNSQAIEFQLDSNKDEKQLNREQEVLEEKVKEEEKRIKTIEQTRKSLPVYKKRTELMQLIKENQVMIIVGETGSGKTTQIPQYLYEDGYTQNGRYKIGCTQPRRVAATSVATRVADEVGTKVGDTVGYTIRFDDKTSEKTEIKYMTDGMLLREFLNDFELSAYSVMMIDEAHERTLSTDVLLGLLKVIIKTRPDFKLLICSATMNAVKFSEFFEDAPIYNIPGRTYEVELYYTPQPEANYVHAAITSVFQIHLSQGPGDILVFLTGQEEIENMAENLAETSNKLGNKIKELLICPIYANLPSELQQRIFEPTPKNARKVVLATNIAETSLTIDGIVYVIDSGFVKENKFNPSTGMESLEIQPCSKASANQRAGRAGRVGPGKCFRLFTKTAFETEMPDNPTPEILRVNLNGVVLLLFSLGITDIWNFDYMDAPSSDNLAKSLSLLYSLGAFNENGEFTKIGRQMSEFPVDPMLSKCLLTSGEMNCCSEVLSIISMLQETNSLFYRSKEKQQQIQASREKFISKTGGDHLTYLNIWNEFVDSGYSRQWCHDNFVQFKTLNRVKNIRTQLERICAKQSLLLENPQSSNISRDKTILHVMKSIVSGYFWNVARLNRGGDSYKSLKKNQQVWIHPSSAMFKLKPPVKFLIYNELVLTSKEFMRNCMPISERWLSEYASHYYTDDELNEGGKKK</sequence>
<dbReference type="Proteomes" id="UP001165063">
    <property type="component" value="Unassembled WGS sequence"/>
</dbReference>
<dbReference type="InterPro" id="IPR011709">
    <property type="entry name" value="DEAD-box_helicase_OB_fold"/>
</dbReference>
<dbReference type="GO" id="GO:0016787">
    <property type="term" value="F:hydrolase activity"/>
    <property type="evidence" value="ECO:0007669"/>
    <property type="project" value="UniProtKB-KW"/>
</dbReference>
<feature type="region of interest" description="Disordered" evidence="12">
    <location>
        <begin position="1"/>
        <end position="93"/>
    </location>
</feature>
<dbReference type="PROSITE" id="PS51194">
    <property type="entry name" value="HELICASE_CTER"/>
    <property type="match status" value="1"/>
</dbReference>
<dbReference type="InterPro" id="IPR007502">
    <property type="entry name" value="Helicase-assoc_dom"/>
</dbReference>
<evidence type="ECO:0000256" key="6">
    <source>
        <dbReference type="ARBA" id="ARBA00022806"/>
    </source>
</evidence>
<dbReference type="FunFam" id="1.20.120.1080:FF:000001">
    <property type="entry name" value="Pre-mRNA-splicing factor ATP-dependent RNA helicase"/>
    <property type="match status" value="1"/>
</dbReference>
<feature type="domain" description="Helicase C-terminal" evidence="14">
    <location>
        <begin position="486"/>
        <end position="662"/>
    </location>
</feature>
<dbReference type="AlphaFoldDB" id="A0A9W6YVU9"/>
<evidence type="ECO:0000313" key="15">
    <source>
        <dbReference type="EMBL" id="GMG24919.1"/>
    </source>
</evidence>
<comment type="catalytic activity">
    <reaction evidence="10">
        <text>ATP + H2O = ADP + phosphate + H(+)</text>
        <dbReference type="Rhea" id="RHEA:13065"/>
        <dbReference type="ChEBI" id="CHEBI:15377"/>
        <dbReference type="ChEBI" id="CHEBI:15378"/>
        <dbReference type="ChEBI" id="CHEBI:30616"/>
        <dbReference type="ChEBI" id="CHEBI:43474"/>
        <dbReference type="ChEBI" id="CHEBI:456216"/>
        <dbReference type="EC" id="3.6.4.13"/>
    </reaction>
</comment>
<dbReference type="FunFam" id="3.40.50.300:FF:000007">
    <property type="entry name" value="Pre-mRNA-splicing factor ATP-dependent RNA helicase"/>
    <property type="match status" value="1"/>
</dbReference>
<keyword evidence="6" id="KW-0347">Helicase</keyword>
<evidence type="ECO:0000256" key="9">
    <source>
        <dbReference type="ARBA" id="ARBA00023242"/>
    </source>
</evidence>
<dbReference type="GO" id="GO:0003724">
    <property type="term" value="F:RNA helicase activity"/>
    <property type="evidence" value="ECO:0007669"/>
    <property type="project" value="UniProtKB-EC"/>
</dbReference>
<evidence type="ECO:0000256" key="3">
    <source>
        <dbReference type="ARBA" id="ARBA00022664"/>
    </source>
</evidence>
<organism evidence="15 16">
    <name type="scientific">Ambrosiozyma monospora</name>
    <name type="common">Yeast</name>
    <name type="synonym">Endomycopsis monosporus</name>
    <dbReference type="NCBI Taxonomy" id="43982"/>
    <lineage>
        <taxon>Eukaryota</taxon>
        <taxon>Fungi</taxon>
        <taxon>Dikarya</taxon>
        <taxon>Ascomycota</taxon>
        <taxon>Saccharomycotina</taxon>
        <taxon>Pichiomycetes</taxon>
        <taxon>Pichiales</taxon>
        <taxon>Pichiaceae</taxon>
        <taxon>Ambrosiozyma</taxon>
    </lineage>
</organism>